<name>W4N9S3_9BIFI</name>
<dbReference type="InterPro" id="IPR035093">
    <property type="entry name" value="RelE/ParE_toxin_dom_sf"/>
</dbReference>
<dbReference type="eggNOG" id="ENOG50347FP">
    <property type="taxonomic scope" value="Bacteria"/>
</dbReference>
<dbReference type="Gene3D" id="3.30.2310.20">
    <property type="entry name" value="RelE-like"/>
    <property type="match status" value="1"/>
</dbReference>
<dbReference type="InterPro" id="IPR004386">
    <property type="entry name" value="Toxin_YafQ-like"/>
</dbReference>
<dbReference type="Pfam" id="PF15738">
    <property type="entry name" value="YafQ_toxin"/>
    <property type="match status" value="1"/>
</dbReference>
<dbReference type="AlphaFoldDB" id="W4N9S3"/>
<dbReference type="RefSeq" id="WP_051428909.1">
    <property type="nucleotide sequence ID" value="NZ_AZMV01000004.1"/>
</dbReference>
<comment type="caution">
    <text evidence="1">The sequence shown here is derived from an EMBL/GenBank/DDBJ whole genome shotgun (WGS) entry which is preliminary data.</text>
</comment>
<dbReference type="OrthoDB" id="7030467at2"/>
<dbReference type="Proteomes" id="UP000019155">
    <property type="component" value="Unassembled WGS sequence"/>
</dbReference>
<dbReference type="PATRIC" id="fig|1435051.3.peg.868"/>
<dbReference type="GeneID" id="97501314"/>
<gene>
    <name evidence="1" type="ORF">BMOU_0879</name>
</gene>
<keyword evidence="2" id="KW-1185">Reference proteome</keyword>
<dbReference type="EMBL" id="AZMV01000004">
    <property type="protein sequence ID" value="ETY71390.1"/>
    <property type="molecule type" value="Genomic_DNA"/>
</dbReference>
<evidence type="ECO:0000313" key="2">
    <source>
        <dbReference type="Proteomes" id="UP000019155"/>
    </source>
</evidence>
<proteinExistence type="predicted"/>
<organism evidence="1 2">
    <name type="scientific">Bifidobacterium moukalabense DSM 27321</name>
    <dbReference type="NCBI Taxonomy" id="1435051"/>
    <lineage>
        <taxon>Bacteria</taxon>
        <taxon>Bacillati</taxon>
        <taxon>Actinomycetota</taxon>
        <taxon>Actinomycetes</taxon>
        <taxon>Bifidobacteriales</taxon>
        <taxon>Bifidobacteriaceae</taxon>
        <taxon>Bifidobacterium</taxon>
    </lineage>
</organism>
<accession>W4N9S3</accession>
<reference evidence="1 2" key="1">
    <citation type="journal article" date="2014" name="Genome Announc.">
        <title>The Genome Sequence of Bifidobacterium moukalabense DSM 27321 Highlights the Close Phylogenetic Relatedness with the Bifidobacterium dentium Taxon.</title>
        <authorList>
            <person name="Lugli G.A."/>
            <person name="Duranti S."/>
            <person name="Milani C."/>
            <person name="Turroni F."/>
            <person name="Viappiani A."/>
            <person name="Mangifesta M."/>
            <person name="van Sinderen D."/>
            <person name="Ventura M."/>
        </authorList>
    </citation>
    <scope>NUCLEOTIDE SEQUENCE [LARGE SCALE GENOMIC DNA]</scope>
    <source>
        <strain evidence="1 2">DSM 27321</strain>
    </source>
</reference>
<dbReference type="SUPFAM" id="SSF143011">
    <property type="entry name" value="RelE-like"/>
    <property type="match status" value="1"/>
</dbReference>
<protein>
    <submittedName>
        <fullName evidence="1">RelE/StbE family addiction module toxin</fullName>
    </submittedName>
</protein>
<evidence type="ECO:0000313" key="1">
    <source>
        <dbReference type="EMBL" id="ETY71390.1"/>
    </source>
</evidence>
<sequence length="110" mass="12950">MYEIDSHSREFDKDFKRLARYDRALARELVELIADELMPNGRVPDSYRPHVLDNPGGLYNGCMEFHLADDVLVLYYPPTPRDVIHLRVIRTHEELSTGRYSREWPTSQSE</sequence>
<dbReference type="STRING" id="1435051.BMOU_0879"/>